<evidence type="ECO:0000256" key="3">
    <source>
        <dbReference type="ARBA" id="ARBA00022723"/>
    </source>
</evidence>
<protein>
    <recommendedName>
        <fullName evidence="12">BED-type domain-containing protein</fullName>
    </recommendedName>
</protein>
<dbReference type="PROSITE" id="PS50808">
    <property type="entry name" value="ZF_BED"/>
    <property type="match status" value="1"/>
</dbReference>
<evidence type="ECO:0000256" key="4">
    <source>
        <dbReference type="ARBA" id="ARBA00022771"/>
    </source>
</evidence>
<comment type="subcellular location">
    <subcellularLocation>
        <location evidence="1">Nucleus</location>
    </subcellularLocation>
</comment>
<dbReference type="InterPro" id="IPR012337">
    <property type="entry name" value="RNaseH-like_sf"/>
</dbReference>
<dbReference type="GO" id="GO:0003677">
    <property type="term" value="F:DNA binding"/>
    <property type="evidence" value="ECO:0007669"/>
    <property type="project" value="UniProtKB-KW"/>
</dbReference>
<dbReference type="InterPro" id="IPR036236">
    <property type="entry name" value="Znf_C2H2_sf"/>
</dbReference>
<evidence type="ECO:0000256" key="8">
    <source>
        <dbReference type="ARBA" id="ARBA00023163"/>
    </source>
</evidence>
<feature type="domain" description="BED-type" evidence="12">
    <location>
        <begin position="56"/>
        <end position="110"/>
    </location>
</feature>
<evidence type="ECO:0000313" key="14">
    <source>
        <dbReference type="Proteomes" id="UP001415857"/>
    </source>
</evidence>
<gene>
    <name evidence="13" type="ORF">L1049_014925</name>
</gene>
<dbReference type="GO" id="GO:0005634">
    <property type="term" value="C:nucleus"/>
    <property type="evidence" value="ECO:0007669"/>
    <property type="project" value="UniProtKB-SubCell"/>
</dbReference>
<evidence type="ECO:0000256" key="2">
    <source>
        <dbReference type="ARBA" id="ARBA00011738"/>
    </source>
</evidence>
<dbReference type="InterPro" id="IPR025525">
    <property type="entry name" value="hAT-like_transposase_RNase-H"/>
</dbReference>
<dbReference type="GO" id="GO:0008270">
    <property type="term" value="F:zinc ion binding"/>
    <property type="evidence" value="ECO:0007669"/>
    <property type="project" value="UniProtKB-KW"/>
</dbReference>
<proteinExistence type="predicted"/>
<keyword evidence="7" id="KW-0238">DNA-binding</keyword>
<dbReference type="SUPFAM" id="SSF53098">
    <property type="entry name" value="Ribonuclease H-like"/>
    <property type="match status" value="1"/>
</dbReference>
<evidence type="ECO:0000313" key="13">
    <source>
        <dbReference type="EMBL" id="KAK9286527.1"/>
    </source>
</evidence>
<keyword evidence="3" id="KW-0479">Metal-binding</keyword>
<keyword evidence="4 10" id="KW-0863">Zinc-finger</keyword>
<dbReference type="Pfam" id="PF02892">
    <property type="entry name" value="zf-BED"/>
    <property type="match status" value="1"/>
</dbReference>
<evidence type="ECO:0000259" key="12">
    <source>
        <dbReference type="PROSITE" id="PS50808"/>
    </source>
</evidence>
<evidence type="ECO:0000256" key="7">
    <source>
        <dbReference type="ARBA" id="ARBA00023125"/>
    </source>
</evidence>
<dbReference type="Pfam" id="PF14372">
    <property type="entry name" value="hAT-like_RNase-H"/>
    <property type="match status" value="1"/>
</dbReference>
<organism evidence="13 14">
    <name type="scientific">Liquidambar formosana</name>
    <name type="common">Formosan gum</name>
    <dbReference type="NCBI Taxonomy" id="63359"/>
    <lineage>
        <taxon>Eukaryota</taxon>
        <taxon>Viridiplantae</taxon>
        <taxon>Streptophyta</taxon>
        <taxon>Embryophyta</taxon>
        <taxon>Tracheophyta</taxon>
        <taxon>Spermatophyta</taxon>
        <taxon>Magnoliopsida</taxon>
        <taxon>eudicotyledons</taxon>
        <taxon>Gunneridae</taxon>
        <taxon>Pentapetalae</taxon>
        <taxon>Saxifragales</taxon>
        <taxon>Altingiaceae</taxon>
        <taxon>Liquidambar</taxon>
    </lineage>
</organism>
<keyword evidence="5" id="KW-0862">Zinc</keyword>
<dbReference type="AlphaFoldDB" id="A0AAP0RXA1"/>
<name>A0AAP0RXA1_LIQFO</name>
<keyword evidence="14" id="KW-1185">Reference proteome</keyword>
<evidence type="ECO:0000256" key="5">
    <source>
        <dbReference type="ARBA" id="ARBA00022833"/>
    </source>
</evidence>
<feature type="compositionally biased region" description="Polar residues" evidence="11">
    <location>
        <begin position="27"/>
        <end position="39"/>
    </location>
</feature>
<accession>A0AAP0RXA1</accession>
<keyword evidence="6" id="KW-0805">Transcription regulation</keyword>
<dbReference type="GO" id="GO:0046983">
    <property type="term" value="F:protein dimerization activity"/>
    <property type="evidence" value="ECO:0007669"/>
    <property type="project" value="InterPro"/>
</dbReference>
<evidence type="ECO:0000256" key="10">
    <source>
        <dbReference type="PROSITE-ProRule" id="PRU00027"/>
    </source>
</evidence>
<evidence type="ECO:0000256" key="6">
    <source>
        <dbReference type="ARBA" id="ARBA00023015"/>
    </source>
</evidence>
<dbReference type="PANTHER" id="PTHR46481">
    <property type="entry name" value="ZINC FINGER BED DOMAIN-CONTAINING PROTEIN 4"/>
    <property type="match status" value="1"/>
</dbReference>
<evidence type="ECO:0000256" key="9">
    <source>
        <dbReference type="ARBA" id="ARBA00023242"/>
    </source>
</evidence>
<dbReference type="EMBL" id="JBBPBK010000004">
    <property type="protein sequence ID" value="KAK9286527.1"/>
    <property type="molecule type" value="Genomic_DNA"/>
</dbReference>
<feature type="region of interest" description="Disordered" evidence="11">
    <location>
        <begin position="1"/>
        <end position="56"/>
    </location>
</feature>
<dbReference type="InterPro" id="IPR003656">
    <property type="entry name" value="Znf_BED"/>
</dbReference>
<comment type="subunit">
    <text evidence="2">Homodimer.</text>
</comment>
<dbReference type="Pfam" id="PF05699">
    <property type="entry name" value="Dimer_Tnp_hAT"/>
    <property type="match status" value="1"/>
</dbReference>
<dbReference type="Proteomes" id="UP001415857">
    <property type="component" value="Unassembled WGS sequence"/>
</dbReference>
<dbReference type="InterPro" id="IPR052035">
    <property type="entry name" value="ZnF_BED_domain_contain"/>
</dbReference>
<keyword evidence="9" id="KW-0539">Nucleus</keyword>
<dbReference type="InterPro" id="IPR008906">
    <property type="entry name" value="HATC_C_dom"/>
</dbReference>
<comment type="caution">
    <text evidence="13">The sequence shown here is derived from an EMBL/GenBank/DDBJ whole genome shotgun (WGS) entry which is preliminary data.</text>
</comment>
<dbReference type="SMART" id="SM00614">
    <property type="entry name" value="ZnF_BED"/>
    <property type="match status" value="1"/>
</dbReference>
<dbReference type="SUPFAM" id="SSF57667">
    <property type="entry name" value="beta-beta-alpha zinc fingers"/>
    <property type="match status" value="1"/>
</dbReference>
<feature type="compositionally biased region" description="Low complexity" evidence="11">
    <location>
        <begin position="44"/>
        <end position="54"/>
    </location>
</feature>
<feature type="compositionally biased region" description="Polar residues" evidence="11">
    <location>
        <begin position="1"/>
        <end position="19"/>
    </location>
</feature>
<evidence type="ECO:0000256" key="11">
    <source>
        <dbReference type="SAM" id="MobiDB-lite"/>
    </source>
</evidence>
<reference evidence="13 14" key="1">
    <citation type="journal article" date="2024" name="Plant J.">
        <title>Genome sequences and population genomics reveal climatic adaptation and genomic divergence between two closely related sweetgum species.</title>
        <authorList>
            <person name="Xu W.Q."/>
            <person name="Ren C.Q."/>
            <person name="Zhang X.Y."/>
            <person name="Comes H.P."/>
            <person name="Liu X.H."/>
            <person name="Li Y.G."/>
            <person name="Kettle C.J."/>
            <person name="Jalonen R."/>
            <person name="Gaisberger H."/>
            <person name="Ma Y.Z."/>
            <person name="Qiu Y.X."/>
        </authorList>
    </citation>
    <scope>NUCLEOTIDE SEQUENCE [LARGE SCALE GENOMIC DNA]</scope>
    <source>
        <strain evidence="13">Hangzhou</strain>
    </source>
</reference>
<evidence type="ECO:0000256" key="1">
    <source>
        <dbReference type="ARBA" id="ARBA00004123"/>
    </source>
</evidence>
<sequence>MSSCDGNSRLSTPVESSQPVEPAECSHPSSTPNDNSSQPTPIPNEDSSNSNADNSKLKSEVWQHFVRKFEKGEWKATCNHCNKSLGAAPINGTSHLRTHLQRCPKLRNVDIKQKVLTNCFNKGEGKIKLNAYSFDQDIARRELSHMIIMHEYPLSMVKHVGFRRYWAALQPLFKMVSRNTIKNDIIKIYDYERVKTMKLVEKNQSRFAITTDMWTSSNQKRGFMVITAHFIDEAWKMQSRILRFVYVPCPHTKEVLLEVLLECMLDWNIDRKLSTVTLDNCSTNDAMALSLVDKWNSTYLMLQTAILYKEVFFRLRQRDNQYKTLPSEQEWDFAKEICGRLKLFYNVTELFSGTKYPTANLYFPKICEIRMALSHWCACSIDVIQQMAINMVAKFDKYWLVIHGIMGVAAVLDPRYKMDLLEFYFPKLYGDEYLEEVERVRQLCYDLLIEYQTRQKQSLDRGVEVGKEIKRSVNVKSELDHYLDEDVLPRTPDFDILSWWKSNGLKYPTLQAIAKDVLAILVSTVASESAFSTSGRLVSPHRSRLHPKTLEALMCAQNWLWAAEMQDNSTAESHGYATIYDDMDIDEPSCITTVIIKLETDELMLDVVVLMEYGCTNI</sequence>
<dbReference type="PANTHER" id="PTHR46481:SF11">
    <property type="entry name" value="ZINC FINGER BED DOMAIN-CONTAINING PROTEIN RICESLEEPER 2-LIKE"/>
    <property type="match status" value="1"/>
</dbReference>
<keyword evidence="8" id="KW-0804">Transcription</keyword>